<evidence type="ECO:0000256" key="2">
    <source>
        <dbReference type="ARBA" id="ARBA00012483"/>
    </source>
</evidence>
<dbReference type="InterPro" id="IPR001258">
    <property type="entry name" value="NHL_repeat"/>
</dbReference>
<dbReference type="InterPro" id="IPR013083">
    <property type="entry name" value="Znf_RING/FYVE/PHD"/>
</dbReference>
<dbReference type="InterPro" id="IPR011042">
    <property type="entry name" value="6-blade_b-propeller_TolB-like"/>
</dbReference>
<dbReference type="EC" id="2.3.2.27" evidence="2"/>
<dbReference type="GO" id="GO:0043161">
    <property type="term" value="P:proteasome-mediated ubiquitin-dependent protein catabolic process"/>
    <property type="evidence" value="ECO:0007669"/>
    <property type="project" value="TreeGrafter"/>
</dbReference>
<dbReference type="InterPro" id="IPR017907">
    <property type="entry name" value="Znf_RING_CS"/>
</dbReference>
<dbReference type="CDD" id="cd16516">
    <property type="entry name" value="RING-HC_malin"/>
    <property type="match status" value="1"/>
</dbReference>
<dbReference type="FunFam" id="2.120.10.30:FF:000142">
    <property type="entry name" value="NHL repeat containing E3 ubiquitin protein ligase 1"/>
    <property type="match status" value="1"/>
</dbReference>
<evidence type="ECO:0000256" key="8">
    <source>
        <dbReference type="PROSITE-ProRule" id="PRU00504"/>
    </source>
</evidence>
<dbReference type="PANTHER" id="PTHR24104:SF47">
    <property type="entry name" value="E3 UBIQUITIN-PROTEIN LIGASE NHLRC1"/>
    <property type="match status" value="1"/>
</dbReference>
<feature type="repeat" description="NHL" evidence="8">
    <location>
        <begin position="112"/>
        <end position="148"/>
    </location>
</feature>
<dbReference type="PANTHER" id="PTHR24104">
    <property type="entry name" value="E3 UBIQUITIN-PROTEIN LIGASE NHLRC1-RELATED"/>
    <property type="match status" value="1"/>
</dbReference>
<dbReference type="PROSITE" id="PS00518">
    <property type="entry name" value="ZF_RING_1"/>
    <property type="match status" value="1"/>
</dbReference>
<keyword evidence="4" id="KW-0677">Repeat</keyword>
<comment type="catalytic activity">
    <reaction evidence="1">
        <text>S-ubiquitinyl-[E2 ubiquitin-conjugating enzyme]-L-cysteine + [acceptor protein]-L-lysine = [E2 ubiquitin-conjugating enzyme]-L-cysteine + N(6)-ubiquitinyl-[acceptor protein]-L-lysine.</text>
        <dbReference type="EC" id="2.3.2.27"/>
    </reaction>
</comment>
<evidence type="ECO:0000256" key="6">
    <source>
        <dbReference type="ARBA" id="ARBA00022833"/>
    </source>
</evidence>
<proteinExistence type="predicted"/>
<dbReference type="Pfam" id="PF14634">
    <property type="entry name" value="zf-RING_5"/>
    <property type="match status" value="1"/>
</dbReference>
<dbReference type="Pfam" id="PF01436">
    <property type="entry name" value="NHL"/>
    <property type="match status" value="1"/>
</dbReference>
<dbReference type="EMBL" id="MUZQ01000118">
    <property type="protein sequence ID" value="OWK57742.1"/>
    <property type="molecule type" value="Genomic_DNA"/>
</dbReference>
<keyword evidence="6" id="KW-0862">Zinc</keyword>
<dbReference type="STRING" id="299123.ENSLSDP00000014828"/>
<dbReference type="SMART" id="SM00184">
    <property type="entry name" value="RING"/>
    <property type="match status" value="1"/>
</dbReference>
<dbReference type="Gene3D" id="3.30.40.10">
    <property type="entry name" value="Zinc/RING finger domain, C3HC4 (zinc finger)"/>
    <property type="match status" value="1"/>
</dbReference>
<dbReference type="PROSITE" id="PS50089">
    <property type="entry name" value="ZF_RING_2"/>
    <property type="match status" value="1"/>
</dbReference>
<dbReference type="InterPro" id="IPR001841">
    <property type="entry name" value="Znf_RING"/>
</dbReference>
<dbReference type="PROSITE" id="PS51125">
    <property type="entry name" value="NHL"/>
    <property type="match status" value="2"/>
</dbReference>
<gene>
    <name evidence="10" type="primary">NHLRC1</name>
    <name evidence="10" type="ORF">RLOC_00001053</name>
</gene>
<organism evidence="10 11">
    <name type="scientific">Lonchura striata</name>
    <name type="common">white-rumped munia</name>
    <dbReference type="NCBI Taxonomy" id="40157"/>
    <lineage>
        <taxon>Eukaryota</taxon>
        <taxon>Metazoa</taxon>
        <taxon>Chordata</taxon>
        <taxon>Craniata</taxon>
        <taxon>Vertebrata</taxon>
        <taxon>Euteleostomi</taxon>
        <taxon>Archelosauria</taxon>
        <taxon>Archosauria</taxon>
        <taxon>Dinosauria</taxon>
        <taxon>Saurischia</taxon>
        <taxon>Theropoda</taxon>
        <taxon>Coelurosauria</taxon>
        <taxon>Aves</taxon>
        <taxon>Neognathae</taxon>
        <taxon>Neoaves</taxon>
        <taxon>Telluraves</taxon>
        <taxon>Australaves</taxon>
        <taxon>Passeriformes</taxon>
        <taxon>Passeroidea</taxon>
        <taxon>Estrildidae</taxon>
        <taxon>Estrildinae</taxon>
        <taxon>Lonchura</taxon>
    </lineage>
</organism>
<dbReference type="GO" id="GO:0008270">
    <property type="term" value="F:zinc ion binding"/>
    <property type="evidence" value="ECO:0007669"/>
    <property type="project" value="UniProtKB-KW"/>
</dbReference>
<dbReference type="SUPFAM" id="SSF101898">
    <property type="entry name" value="NHL repeat"/>
    <property type="match status" value="1"/>
</dbReference>
<keyword evidence="5 7" id="KW-0863">Zinc-finger</keyword>
<keyword evidence="3" id="KW-0479">Metal-binding</keyword>
<accession>A0A218UWN0</accession>
<dbReference type="InterPro" id="IPR050952">
    <property type="entry name" value="TRIM-NHL_E3_ligases"/>
</dbReference>
<feature type="domain" description="RING-type" evidence="9">
    <location>
        <begin position="14"/>
        <end position="60"/>
    </location>
</feature>
<evidence type="ECO:0000313" key="11">
    <source>
        <dbReference type="Proteomes" id="UP000197619"/>
    </source>
</evidence>
<comment type="caution">
    <text evidence="10">The sequence shown here is derived from an EMBL/GenBank/DDBJ whole genome shotgun (WGS) entry which is preliminary data.</text>
</comment>
<dbReference type="CDD" id="cd14961">
    <property type="entry name" value="NHL_TRIM32_like"/>
    <property type="match status" value="1"/>
</dbReference>
<dbReference type="GO" id="GO:0000209">
    <property type="term" value="P:protein polyubiquitination"/>
    <property type="evidence" value="ECO:0007669"/>
    <property type="project" value="TreeGrafter"/>
</dbReference>
<evidence type="ECO:0000256" key="1">
    <source>
        <dbReference type="ARBA" id="ARBA00000900"/>
    </source>
</evidence>
<evidence type="ECO:0000256" key="4">
    <source>
        <dbReference type="ARBA" id="ARBA00022737"/>
    </source>
</evidence>
<dbReference type="GO" id="GO:0061630">
    <property type="term" value="F:ubiquitin protein ligase activity"/>
    <property type="evidence" value="ECO:0007669"/>
    <property type="project" value="UniProtKB-EC"/>
</dbReference>
<evidence type="ECO:0000256" key="3">
    <source>
        <dbReference type="ARBA" id="ARBA00022723"/>
    </source>
</evidence>
<dbReference type="Proteomes" id="UP000197619">
    <property type="component" value="Unassembled WGS sequence"/>
</dbReference>
<reference evidence="10 11" key="1">
    <citation type="submission" date="2017-05" db="EMBL/GenBank/DDBJ databases">
        <title>Genome of assembly of the Bengalese finch, Lonchura striata domestica.</title>
        <authorList>
            <person name="Colquitt B.M."/>
            <person name="Brainard M.S."/>
        </authorList>
    </citation>
    <scope>NUCLEOTIDE SEQUENCE [LARGE SCALE GENOMIC DNA]</scope>
    <source>
        <strain evidence="10">White83orange57</strain>
    </source>
</reference>
<name>A0A218UWN0_9PASE</name>
<dbReference type="AlphaFoldDB" id="A0A218UWN0"/>
<dbReference type="GO" id="GO:0005634">
    <property type="term" value="C:nucleus"/>
    <property type="evidence" value="ECO:0007669"/>
    <property type="project" value="TreeGrafter"/>
</dbReference>
<evidence type="ECO:0000259" key="9">
    <source>
        <dbReference type="PROSITE" id="PS50089"/>
    </source>
</evidence>
<sequence length="509" mass="54075">MAAEDEAELSLLECRVCFEPYGPDGQRRPLNLPCGHVLCRGCVGALAGAERQRLECPFCRRLWGPAETSDCLPLLQLLELLRPAGRGLASALGGGGGGAAAPAGLGLRLCLGGWGSLVNPTGVAACPGPGGLAVAHDGKKRIHVFGPSGFCLRRFGERGGASNDIKYPLDVTVTSDGHVVVTDGGDCSVKAFDSEGRGVLAVREGFRLPWGLDASPRSEVILTDSEAGALYRLAADFQRGELKKCQMIRSQLVSPRAVAVCPTSGAVVVIEHLRPRGPSKGSTRVTILSAEMDLIGQVDSFGLNLVFPSRIYATAVAFDREGRVIVTDVCSQAVICLGKPEEFPIFNPLISHGLAYPVGLTYTADDSLVVLDSGDHSVKSFRLSGAIPHFPFGMCTCSVTNKLGQDPLWTSFSVDLIPEHVLQILQKRFLILANRLEKEMLQSLNNLCGPSLDCLHYVHVPLVLESPKLSLNQHSRCGITSAGEGIFQLNGDVITPVTSQAGHGGRARI</sequence>
<evidence type="ECO:0000256" key="7">
    <source>
        <dbReference type="PROSITE-ProRule" id="PRU00175"/>
    </source>
</evidence>
<protein>
    <recommendedName>
        <fullName evidence="2">RING-type E3 ubiquitin transferase</fullName>
        <ecNumber evidence="2">2.3.2.27</ecNumber>
    </recommendedName>
</protein>
<feature type="repeat" description="NHL" evidence="8">
    <location>
        <begin position="152"/>
        <end position="195"/>
    </location>
</feature>
<dbReference type="SUPFAM" id="SSF57850">
    <property type="entry name" value="RING/U-box"/>
    <property type="match status" value="1"/>
</dbReference>
<evidence type="ECO:0000313" key="10">
    <source>
        <dbReference type="EMBL" id="OWK57742.1"/>
    </source>
</evidence>
<keyword evidence="11" id="KW-1185">Reference proteome</keyword>
<evidence type="ECO:0000256" key="5">
    <source>
        <dbReference type="ARBA" id="ARBA00022771"/>
    </source>
</evidence>
<dbReference type="Gene3D" id="2.120.10.30">
    <property type="entry name" value="TolB, C-terminal domain"/>
    <property type="match status" value="2"/>
</dbReference>